<feature type="domain" description="HTH cro/C1-type" evidence="1">
    <location>
        <begin position="13"/>
        <end position="68"/>
    </location>
</feature>
<evidence type="ECO:0000313" key="3">
    <source>
        <dbReference type="Proteomes" id="UP000501891"/>
    </source>
</evidence>
<dbReference type="SUPFAM" id="SSF47413">
    <property type="entry name" value="lambda repressor-like DNA-binding domains"/>
    <property type="match status" value="1"/>
</dbReference>
<dbReference type="AlphaFoldDB" id="A0A858R4Q8"/>
<dbReference type="InterPro" id="IPR001387">
    <property type="entry name" value="Cro/C1-type_HTH"/>
</dbReference>
<dbReference type="PROSITE" id="PS50943">
    <property type="entry name" value="HTH_CROC1"/>
    <property type="match status" value="1"/>
</dbReference>
<dbReference type="Gene3D" id="1.10.260.40">
    <property type="entry name" value="lambda repressor-like DNA-binding domains"/>
    <property type="match status" value="1"/>
</dbReference>
<gene>
    <name evidence="2" type="ORF">HHL28_04465</name>
</gene>
<dbReference type="EMBL" id="CP051775">
    <property type="protein sequence ID" value="QJE72449.1"/>
    <property type="molecule type" value="Genomic_DNA"/>
</dbReference>
<keyword evidence="3" id="KW-1185">Reference proteome</keyword>
<dbReference type="Proteomes" id="UP000501891">
    <property type="component" value="Chromosome"/>
</dbReference>
<dbReference type="Pfam" id="PF01381">
    <property type="entry name" value="HTH_3"/>
    <property type="match status" value="1"/>
</dbReference>
<dbReference type="KEGG" id="acru:HHL28_04465"/>
<sequence length="115" mass="13232">MDKELRQHLGRVVRENRKRLGLSQEQLGQMIGRASHNTISNIERGRTVPSLYRLSALSKVLGVPLWKFVTVENLVPATKAANEYEYKIIENFSRLTEKDQRRLSEIVAAFSNDLH</sequence>
<reference evidence="2" key="1">
    <citation type="submission" date="2020-04" db="EMBL/GenBank/DDBJ databases">
        <title>A desert anoxygenic phototrophic bacterium fixes CO2 using RubisCO under aerobic conditions.</title>
        <authorList>
            <person name="Tang K."/>
        </authorList>
    </citation>
    <scope>NUCLEOTIDE SEQUENCE [LARGE SCALE GENOMIC DNA]</scope>
    <source>
        <strain evidence="2">MIMtkB3</strain>
    </source>
</reference>
<organism evidence="2 3">
    <name type="scientific">Aerophototrophica crusticola</name>
    <dbReference type="NCBI Taxonomy" id="1709002"/>
    <lineage>
        <taxon>Bacteria</taxon>
        <taxon>Pseudomonadati</taxon>
        <taxon>Pseudomonadota</taxon>
        <taxon>Alphaproteobacteria</taxon>
        <taxon>Rhodospirillales</taxon>
        <taxon>Rhodospirillaceae</taxon>
        <taxon>Aerophototrophica</taxon>
    </lineage>
</organism>
<protein>
    <submittedName>
        <fullName evidence="2">Helix-turn-helix transcriptional regulator</fullName>
    </submittedName>
</protein>
<evidence type="ECO:0000259" key="1">
    <source>
        <dbReference type="PROSITE" id="PS50943"/>
    </source>
</evidence>
<dbReference type="CDD" id="cd00093">
    <property type="entry name" value="HTH_XRE"/>
    <property type="match status" value="1"/>
</dbReference>
<name>A0A858R4Q8_9PROT</name>
<dbReference type="GO" id="GO:0003677">
    <property type="term" value="F:DNA binding"/>
    <property type="evidence" value="ECO:0007669"/>
    <property type="project" value="InterPro"/>
</dbReference>
<evidence type="ECO:0000313" key="2">
    <source>
        <dbReference type="EMBL" id="QJE72449.1"/>
    </source>
</evidence>
<accession>A0A858R4Q8</accession>
<proteinExistence type="predicted"/>
<dbReference type="SMART" id="SM00530">
    <property type="entry name" value="HTH_XRE"/>
    <property type="match status" value="1"/>
</dbReference>
<dbReference type="InterPro" id="IPR010982">
    <property type="entry name" value="Lambda_DNA-bd_dom_sf"/>
</dbReference>